<accession>A0AAX2GXQ4</accession>
<proteinExistence type="inferred from homology"/>
<keyword evidence="5" id="KW-0482">Metalloprotease</keyword>
<dbReference type="SUPFAM" id="SSF63411">
    <property type="entry name" value="LuxS/MPP-like metallohydrolase"/>
    <property type="match status" value="2"/>
</dbReference>
<dbReference type="Proteomes" id="UP000215539">
    <property type="component" value="Chromosome 1"/>
</dbReference>
<feature type="domain" description="Peptidase M16 N-terminal" evidence="7">
    <location>
        <begin position="34"/>
        <end position="149"/>
    </location>
</feature>
<gene>
    <name evidence="9" type="ORF">SAMEA44541418_00676</name>
</gene>
<keyword evidence="3" id="KW-0378">Hydrolase</keyword>
<evidence type="ECO:0000256" key="5">
    <source>
        <dbReference type="ARBA" id="ARBA00023049"/>
    </source>
</evidence>
<dbReference type="InterPro" id="IPR050626">
    <property type="entry name" value="Peptidase_M16"/>
</dbReference>
<protein>
    <submittedName>
        <fullName evidence="9">Protease3</fullName>
    </submittedName>
</protein>
<reference evidence="9 10" key="1">
    <citation type="submission" date="2017-06" db="EMBL/GenBank/DDBJ databases">
        <authorList>
            <consortium name="Pathogen Informatics"/>
        </authorList>
    </citation>
    <scope>NUCLEOTIDE SEQUENCE [LARGE SCALE GENOMIC DNA]</scope>
    <source>
        <strain evidence="9 10">NCTC12947</strain>
    </source>
</reference>
<dbReference type="GO" id="GO:0046872">
    <property type="term" value="F:metal ion binding"/>
    <property type="evidence" value="ECO:0007669"/>
    <property type="project" value="InterPro"/>
</dbReference>
<evidence type="ECO:0000256" key="4">
    <source>
        <dbReference type="ARBA" id="ARBA00022833"/>
    </source>
</evidence>
<dbReference type="GO" id="GO:0006508">
    <property type="term" value="P:proteolysis"/>
    <property type="evidence" value="ECO:0007669"/>
    <property type="project" value="UniProtKB-KW"/>
</dbReference>
<evidence type="ECO:0000256" key="3">
    <source>
        <dbReference type="ARBA" id="ARBA00022801"/>
    </source>
</evidence>
<feature type="domain" description="Peptidase M16 C-terminal" evidence="8">
    <location>
        <begin position="192"/>
        <end position="368"/>
    </location>
</feature>
<sequence length="442" mass="50708">MNKLLSITAAVFSSAVMAQEVVFEEYDLKNGMHVILHQDNRAPVVAVGVMYHVGAKDEDRNRTGFAHFFEHLLFEGSEYIPRGKWFDIVSSNGGQNNAFTTQDKTYYYEVLPSNKLQLGLWLESERLLHPVINEIGVSTQNAVVKEEKNVRIDNAPYGKIMYRTGINPYLFKKHPYAESVIGKIEHLDAAKLNEFIAFKKKFYNPNNATLVVTGDFDKAQAKQWIEGYFANIPNTGAKIVRHKVVEDPITQTIKVTEYDPNIQIPVKLYAYRTPAMTERDAYVLELIASILTDGKSSRLYKKLVDDKKMAMQVLAFSDSQEDYGCYIMGVLPMPGVTLEQVGKEMDEEIEKLQNQLISQREFEKLQNQIENQYVNQNANMEGIALSLADNYTFHKDTNRINKSIDTYRSITREDIQRVAKQYLNKNQRLDLDYLPKTDNPKK</sequence>
<evidence type="ECO:0000259" key="8">
    <source>
        <dbReference type="Pfam" id="PF05193"/>
    </source>
</evidence>
<feature type="chain" id="PRO_5043970970" evidence="6">
    <location>
        <begin position="19"/>
        <end position="442"/>
    </location>
</feature>
<evidence type="ECO:0000256" key="2">
    <source>
        <dbReference type="ARBA" id="ARBA00022670"/>
    </source>
</evidence>
<dbReference type="InterPro" id="IPR011765">
    <property type="entry name" value="Pept_M16_N"/>
</dbReference>
<comment type="similarity">
    <text evidence="1">Belongs to the peptidase M16 family.</text>
</comment>
<dbReference type="AlphaFoldDB" id="A0AAX2GXQ4"/>
<keyword evidence="4" id="KW-0862">Zinc</keyword>
<dbReference type="GO" id="GO:0008237">
    <property type="term" value="F:metallopeptidase activity"/>
    <property type="evidence" value="ECO:0007669"/>
    <property type="project" value="UniProtKB-KW"/>
</dbReference>
<evidence type="ECO:0000313" key="9">
    <source>
        <dbReference type="EMBL" id="SNV06023.1"/>
    </source>
</evidence>
<dbReference type="Pfam" id="PF05193">
    <property type="entry name" value="Peptidase_M16_C"/>
    <property type="match status" value="1"/>
</dbReference>
<keyword evidence="2 9" id="KW-0645">Protease</keyword>
<keyword evidence="6" id="KW-0732">Signal</keyword>
<organism evidence="9 10">
    <name type="scientific">Capnocytophaga haemolytica</name>
    <dbReference type="NCBI Taxonomy" id="45243"/>
    <lineage>
        <taxon>Bacteria</taxon>
        <taxon>Pseudomonadati</taxon>
        <taxon>Bacteroidota</taxon>
        <taxon>Flavobacteriia</taxon>
        <taxon>Flavobacteriales</taxon>
        <taxon>Flavobacteriaceae</taxon>
        <taxon>Capnocytophaga</taxon>
    </lineage>
</organism>
<dbReference type="PANTHER" id="PTHR43690">
    <property type="entry name" value="NARDILYSIN"/>
    <property type="match status" value="1"/>
</dbReference>
<dbReference type="InterPro" id="IPR011249">
    <property type="entry name" value="Metalloenz_LuxS/M16"/>
</dbReference>
<evidence type="ECO:0000313" key="10">
    <source>
        <dbReference type="Proteomes" id="UP000215539"/>
    </source>
</evidence>
<dbReference type="Gene3D" id="3.30.830.10">
    <property type="entry name" value="Metalloenzyme, LuxS/M16 peptidase-like"/>
    <property type="match status" value="2"/>
</dbReference>
<dbReference type="PANTHER" id="PTHR43690:SF17">
    <property type="entry name" value="PROTEIN YHJJ"/>
    <property type="match status" value="1"/>
</dbReference>
<dbReference type="InterPro" id="IPR007863">
    <property type="entry name" value="Peptidase_M16_C"/>
</dbReference>
<evidence type="ECO:0000256" key="6">
    <source>
        <dbReference type="SAM" id="SignalP"/>
    </source>
</evidence>
<feature type="signal peptide" evidence="6">
    <location>
        <begin position="1"/>
        <end position="18"/>
    </location>
</feature>
<evidence type="ECO:0000256" key="1">
    <source>
        <dbReference type="ARBA" id="ARBA00007261"/>
    </source>
</evidence>
<dbReference type="EMBL" id="LT906449">
    <property type="protein sequence ID" value="SNV06023.1"/>
    <property type="molecule type" value="Genomic_DNA"/>
</dbReference>
<evidence type="ECO:0000259" key="7">
    <source>
        <dbReference type="Pfam" id="PF00675"/>
    </source>
</evidence>
<name>A0AAX2GXQ4_9FLAO</name>
<dbReference type="Pfam" id="PF00675">
    <property type="entry name" value="Peptidase_M16"/>
    <property type="match status" value="1"/>
</dbReference>